<name>A0A839QYL2_9MICO</name>
<keyword evidence="1" id="KW-1133">Transmembrane helix</keyword>
<accession>A0A839QYL2</accession>
<feature type="transmembrane region" description="Helical" evidence="1">
    <location>
        <begin position="93"/>
        <end position="112"/>
    </location>
</feature>
<sequence length="113" mass="11725">MATVTTILVLLHVICWAAAFGIWVAAAKTRQPNPGMAHASAGAAVFGALAMVTAVMAGMQVDHMILGIKLLIAVLVAVAAFIAIKQRENTSSALWFAIPVGLVINMILGVAFL</sequence>
<reference evidence="2 3" key="1">
    <citation type="submission" date="2020-08" db="EMBL/GenBank/DDBJ databases">
        <title>Sequencing the genomes of 1000 actinobacteria strains.</title>
        <authorList>
            <person name="Klenk H.-P."/>
        </authorList>
    </citation>
    <scope>NUCLEOTIDE SEQUENCE [LARGE SCALE GENOMIC DNA]</scope>
    <source>
        <strain evidence="2 3">DSM 23040</strain>
    </source>
</reference>
<keyword evidence="1" id="KW-0812">Transmembrane</keyword>
<proteinExistence type="predicted"/>
<dbReference type="Proteomes" id="UP000568050">
    <property type="component" value="Unassembled WGS sequence"/>
</dbReference>
<evidence type="ECO:0000313" key="3">
    <source>
        <dbReference type="Proteomes" id="UP000568050"/>
    </source>
</evidence>
<dbReference type="EMBL" id="JACHWP010000002">
    <property type="protein sequence ID" value="MBB3023041.1"/>
    <property type="molecule type" value="Genomic_DNA"/>
</dbReference>
<keyword evidence="3" id="KW-1185">Reference proteome</keyword>
<organism evidence="2 3">
    <name type="scientific">Helcobacillus massiliensis</name>
    <dbReference type="NCBI Taxonomy" id="521392"/>
    <lineage>
        <taxon>Bacteria</taxon>
        <taxon>Bacillati</taxon>
        <taxon>Actinomycetota</taxon>
        <taxon>Actinomycetes</taxon>
        <taxon>Micrococcales</taxon>
        <taxon>Dermabacteraceae</taxon>
        <taxon>Helcobacillus</taxon>
    </lineage>
</organism>
<feature type="transmembrane region" description="Helical" evidence="1">
    <location>
        <begin position="65"/>
        <end position="84"/>
    </location>
</feature>
<evidence type="ECO:0008006" key="4">
    <source>
        <dbReference type="Google" id="ProtNLM"/>
    </source>
</evidence>
<comment type="caution">
    <text evidence="2">The sequence shown here is derived from an EMBL/GenBank/DDBJ whole genome shotgun (WGS) entry which is preliminary data.</text>
</comment>
<dbReference type="RefSeq" id="WP_183375811.1">
    <property type="nucleotide sequence ID" value="NZ_CBCSFZ010000001.1"/>
</dbReference>
<feature type="transmembrane region" description="Helical" evidence="1">
    <location>
        <begin position="39"/>
        <end position="59"/>
    </location>
</feature>
<evidence type="ECO:0000313" key="2">
    <source>
        <dbReference type="EMBL" id="MBB3023041.1"/>
    </source>
</evidence>
<dbReference type="AlphaFoldDB" id="A0A839QYL2"/>
<keyword evidence="1" id="KW-0472">Membrane</keyword>
<evidence type="ECO:0000256" key="1">
    <source>
        <dbReference type="SAM" id="Phobius"/>
    </source>
</evidence>
<protein>
    <recommendedName>
        <fullName evidence="4">Integral membrane protein</fullName>
    </recommendedName>
</protein>
<feature type="transmembrane region" description="Helical" evidence="1">
    <location>
        <begin position="6"/>
        <end position="27"/>
    </location>
</feature>
<gene>
    <name evidence="2" type="ORF">FHX50_001324</name>
</gene>